<feature type="non-terminal residue" evidence="2">
    <location>
        <position position="127"/>
    </location>
</feature>
<dbReference type="AlphaFoldDB" id="A0AAD4LHZ4"/>
<reference evidence="2" key="1">
    <citation type="submission" date="2022-01" db="EMBL/GenBank/DDBJ databases">
        <title>Comparative genomics reveals a dynamic genome evolution in the ectomycorrhizal milk-cap (Lactarius) mushrooms.</title>
        <authorList>
            <consortium name="DOE Joint Genome Institute"/>
            <person name="Lebreton A."/>
            <person name="Tang N."/>
            <person name="Kuo A."/>
            <person name="LaButti K."/>
            <person name="Drula E."/>
            <person name="Barry K."/>
            <person name="Clum A."/>
            <person name="Lipzen A."/>
            <person name="Mousain D."/>
            <person name="Ng V."/>
            <person name="Wang R."/>
            <person name="Wang X."/>
            <person name="Dai Y."/>
            <person name="Henrissat B."/>
            <person name="Grigoriev I.V."/>
            <person name="Guerin-Laguette A."/>
            <person name="Yu F."/>
            <person name="Martin F.M."/>
        </authorList>
    </citation>
    <scope>NUCLEOTIDE SEQUENCE</scope>
    <source>
        <strain evidence="2">QP</strain>
    </source>
</reference>
<proteinExistence type="predicted"/>
<accession>A0AAD4LHZ4</accession>
<dbReference type="Proteomes" id="UP001201163">
    <property type="component" value="Unassembled WGS sequence"/>
</dbReference>
<evidence type="ECO:0000313" key="2">
    <source>
        <dbReference type="EMBL" id="KAH8993490.1"/>
    </source>
</evidence>
<evidence type="ECO:0000313" key="3">
    <source>
        <dbReference type="Proteomes" id="UP001201163"/>
    </source>
</evidence>
<evidence type="ECO:0000256" key="1">
    <source>
        <dbReference type="SAM" id="SignalP"/>
    </source>
</evidence>
<feature type="chain" id="PRO_5042235761" description="Secreted protein" evidence="1">
    <location>
        <begin position="22"/>
        <end position="127"/>
    </location>
</feature>
<keyword evidence="3" id="KW-1185">Reference proteome</keyword>
<name>A0AAD4LHZ4_9AGAM</name>
<gene>
    <name evidence="2" type="ORF">EDB92DRAFT_1854458</name>
</gene>
<feature type="signal peptide" evidence="1">
    <location>
        <begin position="1"/>
        <end position="21"/>
    </location>
</feature>
<comment type="caution">
    <text evidence="2">The sequence shown here is derived from an EMBL/GenBank/DDBJ whole genome shotgun (WGS) entry which is preliminary data.</text>
</comment>
<keyword evidence="1" id="KW-0732">Signal</keyword>
<evidence type="ECO:0008006" key="4">
    <source>
        <dbReference type="Google" id="ProtNLM"/>
    </source>
</evidence>
<sequence>MQLRACTTGVLIAVLLHRGGGAKEGKGRARKRGEEENCLRSRSPGELCSRSRRGAERGYYVTGRVGCGMECTSLNDVGARSDARRRCFGRPSLARTGVDGVIGQHDCGDQQLGNVKWIMRDWRSRAV</sequence>
<dbReference type="EMBL" id="JAKELL010000018">
    <property type="protein sequence ID" value="KAH8993490.1"/>
    <property type="molecule type" value="Genomic_DNA"/>
</dbReference>
<protein>
    <recommendedName>
        <fullName evidence="4">Secreted protein</fullName>
    </recommendedName>
</protein>
<organism evidence="2 3">
    <name type="scientific">Lactarius akahatsu</name>
    <dbReference type="NCBI Taxonomy" id="416441"/>
    <lineage>
        <taxon>Eukaryota</taxon>
        <taxon>Fungi</taxon>
        <taxon>Dikarya</taxon>
        <taxon>Basidiomycota</taxon>
        <taxon>Agaricomycotina</taxon>
        <taxon>Agaricomycetes</taxon>
        <taxon>Russulales</taxon>
        <taxon>Russulaceae</taxon>
        <taxon>Lactarius</taxon>
    </lineage>
</organism>